<dbReference type="EMBL" id="CDMY01000435">
    <property type="protein sequence ID" value="CEM12189.1"/>
    <property type="molecule type" value="Genomic_DNA"/>
</dbReference>
<dbReference type="Gene3D" id="3.30.360.10">
    <property type="entry name" value="Dihydrodipicolinate Reductase, domain 2"/>
    <property type="match status" value="1"/>
</dbReference>
<dbReference type="InterPro" id="IPR000683">
    <property type="entry name" value="Gfo/Idh/MocA-like_OxRdtase_N"/>
</dbReference>
<dbReference type="PANTHER" id="PTHR42840">
    <property type="entry name" value="NAD(P)-BINDING ROSSMANN-FOLD SUPERFAMILY PROTEIN-RELATED"/>
    <property type="match status" value="1"/>
</dbReference>
<keyword evidence="3" id="KW-1185">Reference proteome</keyword>
<accession>A0A0G4FG55</accession>
<dbReference type="Proteomes" id="UP000041254">
    <property type="component" value="Unassembled WGS sequence"/>
</dbReference>
<dbReference type="PANTHER" id="PTHR42840:SF6">
    <property type="entry name" value="BINDING ROSSMANN FOLD OXIDOREDUCTASE, PUTATIVE (AFU_ORTHOLOGUE AFUA_3G11930)-RELATED"/>
    <property type="match status" value="1"/>
</dbReference>
<dbReference type="OrthoDB" id="444468at2759"/>
<protein>
    <recommendedName>
        <fullName evidence="1">Gfo/Idh/MocA-like oxidoreductase N-terminal domain-containing protein</fullName>
    </recommendedName>
</protein>
<dbReference type="STRING" id="1169540.A0A0G4FG55"/>
<dbReference type="Gene3D" id="3.40.50.720">
    <property type="entry name" value="NAD(P)-binding Rossmann-like Domain"/>
    <property type="match status" value="1"/>
</dbReference>
<dbReference type="GO" id="GO:0000166">
    <property type="term" value="F:nucleotide binding"/>
    <property type="evidence" value="ECO:0007669"/>
    <property type="project" value="InterPro"/>
</dbReference>
<dbReference type="InParanoid" id="A0A0G4FG55"/>
<reference evidence="2 3" key="1">
    <citation type="submission" date="2014-11" db="EMBL/GenBank/DDBJ databases">
        <authorList>
            <person name="Zhu J."/>
            <person name="Qi W."/>
            <person name="Song R."/>
        </authorList>
    </citation>
    <scope>NUCLEOTIDE SEQUENCE [LARGE SCALE GENOMIC DNA]</scope>
</reference>
<evidence type="ECO:0000313" key="2">
    <source>
        <dbReference type="EMBL" id="CEM12189.1"/>
    </source>
</evidence>
<gene>
    <name evidence="2" type="ORF">Vbra_5811</name>
</gene>
<name>A0A0G4FG55_VITBC</name>
<feature type="domain" description="Gfo/Idh/MocA-like oxidoreductase N-terminal" evidence="1">
    <location>
        <begin position="59"/>
        <end position="111"/>
    </location>
</feature>
<dbReference type="GO" id="GO:0016491">
    <property type="term" value="F:oxidoreductase activity"/>
    <property type="evidence" value="ECO:0007669"/>
    <property type="project" value="TreeGrafter"/>
</dbReference>
<evidence type="ECO:0000313" key="3">
    <source>
        <dbReference type="Proteomes" id="UP000041254"/>
    </source>
</evidence>
<sequence length="363" mass="40880">MVGTSGRKFAAIRDHLQKGIAEQYRDMDVTCDTFPADGIDRDPQAYKAAIDALKPGSGCCIFTPDDTHFDIAMYAVERKCHVLVTKPAVMTVDEHIKLRDAARKYRVLVQIELHKRWDQIYADARERIRSYGDFTYFNSYMSQPQSQLQTFKAWAGKSSDISYYLNSHHMDIHCWAMQGRAVPVKVTAFGSTGVASGKYGCPPNTEDVITVLSEWKNIPSGNKGIAVYTAAWTAPDNAEVHSQQRFQCLCHNGEVRADQAHRGYEVTADRKYMSVNPMYMKYTRDSAGYYAGQRGYGYLSIETWVNACRDLNHGKKTLEECHATLPTLETTLELTALLEAGRRSLDDNGASIDVQKLIKGEER</sequence>
<organism evidence="2 3">
    <name type="scientific">Vitrella brassicaformis (strain CCMP3155)</name>
    <dbReference type="NCBI Taxonomy" id="1169540"/>
    <lineage>
        <taxon>Eukaryota</taxon>
        <taxon>Sar</taxon>
        <taxon>Alveolata</taxon>
        <taxon>Colpodellida</taxon>
        <taxon>Vitrellaceae</taxon>
        <taxon>Vitrella</taxon>
    </lineage>
</organism>
<evidence type="ECO:0000259" key="1">
    <source>
        <dbReference type="Pfam" id="PF01408"/>
    </source>
</evidence>
<dbReference type="SUPFAM" id="SSF51735">
    <property type="entry name" value="NAD(P)-binding Rossmann-fold domains"/>
    <property type="match status" value="1"/>
</dbReference>
<dbReference type="InterPro" id="IPR036291">
    <property type="entry name" value="NAD(P)-bd_dom_sf"/>
</dbReference>
<dbReference type="OMA" id="FFNAWMS"/>
<dbReference type="GO" id="GO:0006740">
    <property type="term" value="P:NADPH regeneration"/>
    <property type="evidence" value="ECO:0007669"/>
    <property type="project" value="TreeGrafter"/>
</dbReference>
<dbReference type="VEuPathDB" id="CryptoDB:Vbra_5811"/>
<dbReference type="Pfam" id="PF01408">
    <property type="entry name" value="GFO_IDH_MocA"/>
    <property type="match status" value="1"/>
</dbReference>
<dbReference type="AlphaFoldDB" id="A0A0G4FG55"/>
<dbReference type="GO" id="GO:0005737">
    <property type="term" value="C:cytoplasm"/>
    <property type="evidence" value="ECO:0007669"/>
    <property type="project" value="TreeGrafter"/>
</dbReference>
<proteinExistence type="predicted"/>